<protein>
    <recommendedName>
        <fullName evidence="1">F-box domain-containing protein</fullName>
    </recommendedName>
</protein>
<name>A0ABQ8GDV0_9PEZI</name>
<dbReference type="SUPFAM" id="SSF81383">
    <property type="entry name" value="F-box domain"/>
    <property type="match status" value="1"/>
</dbReference>
<organism evidence="2 3">
    <name type="scientific">Macrophomina phaseolina</name>
    <dbReference type="NCBI Taxonomy" id="35725"/>
    <lineage>
        <taxon>Eukaryota</taxon>
        <taxon>Fungi</taxon>
        <taxon>Dikarya</taxon>
        <taxon>Ascomycota</taxon>
        <taxon>Pezizomycotina</taxon>
        <taxon>Dothideomycetes</taxon>
        <taxon>Dothideomycetes incertae sedis</taxon>
        <taxon>Botryosphaeriales</taxon>
        <taxon>Botryosphaeriaceae</taxon>
        <taxon>Macrophomina</taxon>
    </lineage>
</organism>
<dbReference type="EMBL" id="JAGTJR010000010">
    <property type="protein sequence ID" value="KAH7053126.1"/>
    <property type="molecule type" value="Genomic_DNA"/>
</dbReference>
<proteinExistence type="predicted"/>
<dbReference type="PROSITE" id="PS50181">
    <property type="entry name" value="FBOX"/>
    <property type="match status" value="1"/>
</dbReference>
<comment type="caution">
    <text evidence="2">The sequence shown here is derived from an EMBL/GenBank/DDBJ whole genome shotgun (WGS) entry which is preliminary data.</text>
</comment>
<keyword evidence="3" id="KW-1185">Reference proteome</keyword>
<reference evidence="2 3" key="1">
    <citation type="journal article" date="2021" name="Nat. Commun.">
        <title>Genetic determinants of endophytism in the Arabidopsis root mycobiome.</title>
        <authorList>
            <person name="Mesny F."/>
            <person name="Miyauchi S."/>
            <person name="Thiergart T."/>
            <person name="Pickel B."/>
            <person name="Atanasova L."/>
            <person name="Karlsson M."/>
            <person name="Huettel B."/>
            <person name="Barry K.W."/>
            <person name="Haridas S."/>
            <person name="Chen C."/>
            <person name="Bauer D."/>
            <person name="Andreopoulos W."/>
            <person name="Pangilinan J."/>
            <person name="LaButti K."/>
            <person name="Riley R."/>
            <person name="Lipzen A."/>
            <person name="Clum A."/>
            <person name="Drula E."/>
            <person name="Henrissat B."/>
            <person name="Kohler A."/>
            <person name="Grigoriev I.V."/>
            <person name="Martin F.M."/>
            <person name="Hacquard S."/>
        </authorList>
    </citation>
    <scope>NUCLEOTIDE SEQUENCE [LARGE SCALE GENOMIC DNA]</scope>
    <source>
        <strain evidence="2 3">MPI-SDFR-AT-0080</strain>
    </source>
</reference>
<evidence type="ECO:0000313" key="2">
    <source>
        <dbReference type="EMBL" id="KAH7053126.1"/>
    </source>
</evidence>
<gene>
    <name evidence="2" type="ORF">B0J12DRAFT_658803</name>
</gene>
<evidence type="ECO:0000259" key="1">
    <source>
        <dbReference type="PROSITE" id="PS50181"/>
    </source>
</evidence>
<evidence type="ECO:0000313" key="3">
    <source>
        <dbReference type="Proteomes" id="UP000774617"/>
    </source>
</evidence>
<feature type="domain" description="F-box" evidence="1">
    <location>
        <begin position="226"/>
        <end position="273"/>
    </location>
</feature>
<dbReference type="InterPro" id="IPR036047">
    <property type="entry name" value="F-box-like_dom_sf"/>
</dbReference>
<dbReference type="Proteomes" id="UP000774617">
    <property type="component" value="Unassembled WGS sequence"/>
</dbReference>
<accession>A0ABQ8GDV0</accession>
<sequence length="445" mass="50279">MCRAYTTYCCICGCPFTSLAIDPDVRGSLYAYDSNVITTEDTEWLRRCTAISQNTFFMANDDGPKSVEGIDALLHQIESIENSRNATLNKFLRDSELDGPVYALHNDCVAIAERVRRHQSFRSIYPEPSRSSVLQAFYTSLKHLHYRIASQSHSVRWEHGYYGAARFWRNFWGQERGWEWLVADPTHIPNLTGWVLSQLRPVSDDSTTTATAPPYTTTAATAPYPRPTLDGMPIDILHRIAAFLAPPATLRLRRTSKSLFNRLPLPQSFWRDALTSGTLIPFLWDLDAHACRQHDRGSAVPLDWRGLARRLRCSHAFVQAALRKTLSGAAPVEGYGIGYLDFYASVAAQGGGEEDEWLAGAPPGLLNRCRIAQVVADVEAIEEEELLRDCHVPLSDEEEVYAAMWIVRVQRPEAFDEYRIRRSLELHGDLSEVAERESGRVMCRL</sequence>
<dbReference type="InterPro" id="IPR001810">
    <property type="entry name" value="F-box_dom"/>
</dbReference>